<dbReference type="GO" id="GO:0008237">
    <property type="term" value="F:metallopeptidase activity"/>
    <property type="evidence" value="ECO:0007669"/>
    <property type="project" value="UniProtKB-KW"/>
</dbReference>
<name>A0A1B1N240_9BACL</name>
<dbReference type="AlphaFoldDB" id="A0A1B1N240"/>
<keyword evidence="9 12" id="KW-1133">Transmembrane helix</keyword>
<comment type="subcellular location">
    <subcellularLocation>
        <location evidence="2">Membrane</location>
        <topology evidence="2">Multi-pass membrane protein</topology>
    </subcellularLocation>
</comment>
<organism evidence="14 15">
    <name type="scientific">Paenibacillus yonginensis</name>
    <dbReference type="NCBI Taxonomy" id="1462996"/>
    <lineage>
        <taxon>Bacteria</taxon>
        <taxon>Bacillati</taxon>
        <taxon>Bacillota</taxon>
        <taxon>Bacilli</taxon>
        <taxon>Bacillales</taxon>
        <taxon>Paenibacillaceae</taxon>
        <taxon>Paenibacillus</taxon>
    </lineage>
</organism>
<evidence type="ECO:0000256" key="6">
    <source>
        <dbReference type="ARBA" id="ARBA00022723"/>
    </source>
</evidence>
<evidence type="ECO:0000256" key="9">
    <source>
        <dbReference type="ARBA" id="ARBA00022989"/>
    </source>
</evidence>
<evidence type="ECO:0000313" key="14">
    <source>
        <dbReference type="EMBL" id="ANS75497.1"/>
    </source>
</evidence>
<keyword evidence="6" id="KW-0479">Metal-binding</keyword>
<dbReference type="GO" id="GO:0016020">
    <property type="term" value="C:membrane"/>
    <property type="evidence" value="ECO:0007669"/>
    <property type="project" value="UniProtKB-SubCell"/>
</dbReference>
<dbReference type="PANTHER" id="PTHR39188:SF3">
    <property type="entry name" value="STAGE IV SPORULATION PROTEIN FB"/>
    <property type="match status" value="1"/>
</dbReference>
<feature type="domain" description="Peptidase M50" evidence="13">
    <location>
        <begin position="31"/>
        <end position="101"/>
    </location>
</feature>
<evidence type="ECO:0000256" key="3">
    <source>
        <dbReference type="ARBA" id="ARBA00007931"/>
    </source>
</evidence>
<keyword evidence="10" id="KW-0482">Metalloprotease</keyword>
<proteinExistence type="inferred from homology"/>
<evidence type="ECO:0000256" key="5">
    <source>
        <dbReference type="ARBA" id="ARBA00022692"/>
    </source>
</evidence>
<dbReference type="Pfam" id="PF02163">
    <property type="entry name" value="Peptidase_M50"/>
    <property type="match status" value="1"/>
</dbReference>
<keyword evidence="4 14" id="KW-0645">Protease</keyword>
<keyword evidence="15" id="KW-1185">Reference proteome</keyword>
<feature type="transmembrane region" description="Helical" evidence="12">
    <location>
        <begin position="113"/>
        <end position="132"/>
    </location>
</feature>
<evidence type="ECO:0000256" key="7">
    <source>
        <dbReference type="ARBA" id="ARBA00022801"/>
    </source>
</evidence>
<accession>A0A1B1N240</accession>
<dbReference type="STRING" id="1462996.AWM70_13570"/>
<comment type="cofactor">
    <cofactor evidence="1">
        <name>Zn(2+)</name>
        <dbReference type="ChEBI" id="CHEBI:29105"/>
    </cofactor>
</comment>
<dbReference type="GO" id="GO:0006508">
    <property type="term" value="P:proteolysis"/>
    <property type="evidence" value="ECO:0007669"/>
    <property type="project" value="UniProtKB-KW"/>
</dbReference>
<keyword evidence="5 12" id="KW-0812">Transmembrane</keyword>
<dbReference type="CDD" id="cd06161">
    <property type="entry name" value="S2P-M50_SpoIVFB"/>
    <property type="match status" value="1"/>
</dbReference>
<evidence type="ECO:0000256" key="12">
    <source>
        <dbReference type="SAM" id="Phobius"/>
    </source>
</evidence>
<sequence>MIKIAGIPVSFHPLFVIIMLTSVLTGHFAELIVLFGIVFVHELGHAAAARMLGLNVLSIQLLPFGGVAVVEEDGRMNARKEIGIALAGPLQNVILAGMGLLMHAAGWWNGASLTYFIEANMLIVLFNLLPILPLDGGKIGQAFFSLFLPYHTTLLWATRISIVFSGLLIAYSFYPLLDDRGIQLNLLMVGLFLFYSNWVDHGNIPFRFIRFLIGRQRLFSDYKPSARNAQPLVADSAKPLDRILRLLRREKYHFVYVVNAKGELLEIVPEQKMIDLFLNGLAVNHGK</sequence>
<evidence type="ECO:0000256" key="11">
    <source>
        <dbReference type="ARBA" id="ARBA00023136"/>
    </source>
</evidence>
<comment type="similarity">
    <text evidence="3">Belongs to the peptidase M50B family.</text>
</comment>
<dbReference type="PANTHER" id="PTHR39188">
    <property type="entry name" value="MEMBRANE-ASSOCIATED ZINC METALLOPROTEASE M50B"/>
    <property type="match status" value="1"/>
</dbReference>
<keyword evidence="8" id="KW-0862">Zinc</keyword>
<feature type="transmembrane region" description="Helical" evidence="12">
    <location>
        <begin position="180"/>
        <end position="199"/>
    </location>
</feature>
<dbReference type="KEGG" id="pyg:AWM70_13570"/>
<dbReference type="EMBL" id="CP014167">
    <property type="protein sequence ID" value="ANS75497.1"/>
    <property type="molecule type" value="Genomic_DNA"/>
</dbReference>
<feature type="transmembrane region" description="Helical" evidence="12">
    <location>
        <begin position="12"/>
        <end position="40"/>
    </location>
</feature>
<evidence type="ECO:0000259" key="13">
    <source>
        <dbReference type="Pfam" id="PF02163"/>
    </source>
</evidence>
<gene>
    <name evidence="14" type="ORF">AWM70_13570</name>
</gene>
<reference evidence="14 15" key="1">
    <citation type="submission" date="2016-01" db="EMBL/GenBank/DDBJ databases">
        <title>Complete Genome Sequence of Paenibacillus yonginensis DCY84, a novel Plant Growth-Promoting Bacteria with Elicitation of Induced Systemic Resistance.</title>
        <authorList>
            <person name="Kim Y.J."/>
            <person name="Yang D.C."/>
            <person name="Sukweenadhi J."/>
        </authorList>
    </citation>
    <scope>NUCLEOTIDE SEQUENCE [LARGE SCALE GENOMIC DNA]</scope>
    <source>
        <strain evidence="14 15">DCY84</strain>
    </source>
</reference>
<keyword evidence="11 12" id="KW-0472">Membrane</keyword>
<protein>
    <submittedName>
        <fullName evidence="14">Zn-dependent protease</fullName>
    </submittedName>
</protein>
<feature type="transmembrane region" description="Helical" evidence="12">
    <location>
        <begin position="52"/>
        <end position="70"/>
    </location>
</feature>
<evidence type="ECO:0000256" key="2">
    <source>
        <dbReference type="ARBA" id="ARBA00004141"/>
    </source>
</evidence>
<keyword evidence="7" id="KW-0378">Hydrolase</keyword>
<feature type="transmembrane region" description="Helical" evidence="12">
    <location>
        <begin position="153"/>
        <end position="174"/>
    </location>
</feature>
<feature type="transmembrane region" description="Helical" evidence="12">
    <location>
        <begin position="82"/>
        <end position="107"/>
    </location>
</feature>
<dbReference type="OrthoDB" id="166377at2"/>
<evidence type="ECO:0000256" key="8">
    <source>
        <dbReference type="ARBA" id="ARBA00022833"/>
    </source>
</evidence>
<dbReference type="GO" id="GO:0046872">
    <property type="term" value="F:metal ion binding"/>
    <property type="evidence" value="ECO:0007669"/>
    <property type="project" value="UniProtKB-KW"/>
</dbReference>
<evidence type="ECO:0000256" key="1">
    <source>
        <dbReference type="ARBA" id="ARBA00001947"/>
    </source>
</evidence>
<dbReference type="InterPro" id="IPR008915">
    <property type="entry name" value="Peptidase_M50"/>
</dbReference>
<evidence type="ECO:0000256" key="4">
    <source>
        <dbReference type="ARBA" id="ARBA00022670"/>
    </source>
</evidence>
<dbReference type="RefSeq" id="WP_068697206.1">
    <property type="nucleotide sequence ID" value="NZ_CP014167.1"/>
</dbReference>
<dbReference type="Proteomes" id="UP000092573">
    <property type="component" value="Chromosome"/>
</dbReference>
<evidence type="ECO:0000256" key="10">
    <source>
        <dbReference type="ARBA" id="ARBA00023049"/>
    </source>
</evidence>
<evidence type="ECO:0000313" key="15">
    <source>
        <dbReference type="Proteomes" id="UP000092573"/>
    </source>
</evidence>